<evidence type="ECO:0000256" key="1">
    <source>
        <dbReference type="SAM" id="Phobius"/>
    </source>
</evidence>
<keyword evidence="1" id="KW-1133">Transmembrane helix</keyword>
<keyword evidence="1" id="KW-0812">Transmembrane</keyword>
<feature type="transmembrane region" description="Helical" evidence="1">
    <location>
        <begin position="441"/>
        <end position="461"/>
    </location>
</feature>
<dbReference type="PRINTS" id="PR00702">
    <property type="entry name" value="ACRIFLAVINRP"/>
</dbReference>
<dbReference type="Gene3D" id="3.30.70.1440">
    <property type="entry name" value="Multidrug efflux transporter AcrB pore domain"/>
    <property type="match status" value="1"/>
</dbReference>
<dbReference type="EMBL" id="DRLF01000342">
    <property type="protein sequence ID" value="HEC07172.1"/>
    <property type="molecule type" value="Genomic_DNA"/>
</dbReference>
<feature type="transmembrane region" description="Helical" evidence="1">
    <location>
        <begin position="21"/>
        <end position="43"/>
    </location>
</feature>
<dbReference type="Gene3D" id="3.30.70.1430">
    <property type="entry name" value="Multidrug efflux transporter AcrB pore domain"/>
    <property type="match status" value="1"/>
</dbReference>
<accession>A0A831WB51</accession>
<dbReference type="Gene3D" id="1.20.1640.10">
    <property type="entry name" value="Multidrug efflux transporter AcrB transmembrane domain"/>
    <property type="match status" value="2"/>
</dbReference>
<dbReference type="PANTHER" id="PTHR32063">
    <property type="match status" value="1"/>
</dbReference>
<reference evidence="2" key="1">
    <citation type="journal article" date="2020" name="mSystems">
        <title>Genome- and Community-Level Interaction Insights into Carbon Utilization and Element Cycling Functions of Hydrothermarchaeota in Hydrothermal Sediment.</title>
        <authorList>
            <person name="Zhou Z."/>
            <person name="Liu Y."/>
            <person name="Xu W."/>
            <person name="Pan J."/>
            <person name="Luo Z.H."/>
            <person name="Li M."/>
        </authorList>
    </citation>
    <scope>NUCLEOTIDE SEQUENCE [LARGE SCALE GENOMIC DNA]</scope>
    <source>
        <strain evidence="2">HyVt-458</strain>
    </source>
</reference>
<dbReference type="PANTHER" id="PTHR32063:SF0">
    <property type="entry name" value="SWARMING MOTILITY PROTEIN SWRC"/>
    <property type="match status" value="1"/>
</dbReference>
<protein>
    <submittedName>
        <fullName evidence="2">Efflux RND transporter permease subunit</fullName>
    </submittedName>
</protein>
<dbReference type="Gene3D" id="3.30.2090.10">
    <property type="entry name" value="Multidrug efflux transporter AcrB TolC docking domain, DN and DC subdomains"/>
    <property type="match status" value="1"/>
</dbReference>
<sequence length="635" mass="70017">LMSEGEKPEKAYGAAAKRMSWPIIASTATTLAAFAPLIFWPGIMGEFMKYLPITLIATLSASLFMALLFVPTLGAIIGKPRPVSDSSRKRLLQMETGDILSLGGFSGLYVKILHFATRHAWKMLLATILFSAGVFMAYGASNLGMQFFPDVEPEGGNITVRGYGDLSIWEKDSLMREVENALLDMPEIETLYVRTGGQNRIGRIRYNLVDWKERRKAAEIIKEMKQRTAHISGMEIEIGKDESGIGGGKDLQIQLSSRFPKKLDAAAAKIRKALEANPKVTDIEDSRPKPGIEWQLEIDRTDAARFGTDAASVGSMIQMITNGLKVGEYRPDDVDRELDIRVRFPTDKRSINQLDRIRLLTDKGLVPISNFVQRKAVPKVDTIRRVDARRVITVSANMKEGELLSLELPHLKEQLKTLGLDPRVEIELKGENKEQESSQAFLEKAFLIALVVMAIILVTQFNSFYQAFLILSAVLFSTVGVFLGLLIFQKPFGVVMSGIGVISLAGIIVNNNIVLIDTYNVLRRSGMEATEAILRTGAQRLRPVLLTTVTTILGLLPMVLEINIDLFTPNIDIGGPSTQWWSQLATAVAGGLAFATVLTLVITPCMLALSARRAEKKATRRRKSANLSAEAINNA</sequence>
<dbReference type="Pfam" id="PF00873">
    <property type="entry name" value="ACR_tran"/>
    <property type="match status" value="1"/>
</dbReference>
<name>A0A831WB51_9GAMM</name>
<dbReference type="SUPFAM" id="SSF82693">
    <property type="entry name" value="Multidrug efflux transporter AcrB pore domain, PN1, PN2, PC1 and PC2 subdomains"/>
    <property type="match status" value="1"/>
</dbReference>
<feature type="transmembrane region" description="Helical" evidence="1">
    <location>
        <begin position="123"/>
        <end position="140"/>
    </location>
</feature>
<dbReference type="InterPro" id="IPR027463">
    <property type="entry name" value="AcrB_DN_DC_subdom"/>
</dbReference>
<organism evidence="2">
    <name type="scientific">Thiolapillus brandeum</name>
    <dbReference type="NCBI Taxonomy" id="1076588"/>
    <lineage>
        <taxon>Bacteria</taxon>
        <taxon>Pseudomonadati</taxon>
        <taxon>Pseudomonadota</taxon>
        <taxon>Gammaproteobacteria</taxon>
        <taxon>Chromatiales</taxon>
        <taxon>Sedimenticolaceae</taxon>
        <taxon>Thiolapillus</taxon>
    </lineage>
</organism>
<keyword evidence="1" id="KW-0472">Membrane</keyword>
<feature type="transmembrane region" description="Helical" evidence="1">
    <location>
        <begin position="55"/>
        <end position="78"/>
    </location>
</feature>
<dbReference type="GO" id="GO:0042910">
    <property type="term" value="F:xenobiotic transmembrane transporter activity"/>
    <property type="evidence" value="ECO:0007669"/>
    <property type="project" value="TreeGrafter"/>
</dbReference>
<dbReference type="AlphaFoldDB" id="A0A831WB51"/>
<comment type="caution">
    <text evidence="2">The sequence shown here is derived from an EMBL/GenBank/DDBJ whole genome shotgun (WGS) entry which is preliminary data.</text>
</comment>
<feature type="transmembrane region" description="Helical" evidence="1">
    <location>
        <begin position="544"/>
        <end position="564"/>
    </location>
</feature>
<dbReference type="InterPro" id="IPR001036">
    <property type="entry name" value="Acrflvin-R"/>
</dbReference>
<feature type="transmembrane region" description="Helical" evidence="1">
    <location>
        <begin position="584"/>
        <end position="611"/>
    </location>
</feature>
<gene>
    <name evidence="2" type="ORF">ENJ12_09980</name>
</gene>
<dbReference type="SUPFAM" id="SSF82714">
    <property type="entry name" value="Multidrug efflux transporter AcrB TolC docking domain, DN and DC subdomains"/>
    <property type="match status" value="1"/>
</dbReference>
<dbReference type="GO" id="GO:0005886">
    <property type="term" value="C:plasma membrane"/>
    <property type="evidence" value="ECO:0007669"/>
    <property type="project" value="TreeGrafter"/>
</dbReference>
<feature type="non-terminal residue" evidence="2">
    <location>
        <position position="1"/>
    </location>
</feature>
<dbReference type="SUPFAM" id="SSF82866">
    <property type="entry name" value="Multidrug efflux transporter AcrB transmembrane domain"/>
    <property type="match status" value="2"/>
</dbReference>
<dbReference type="Proteomes" id="UP000886339">
    <property type="component" value="Unassembled WGS sequence"/>
</dbReference>
<feature type="transmembrane region" description="Helical" evidence="1">
    <location>
        <begin position="467"/>
        <end position="488"/>
    </location>
</feature>
<evidence type="ECO:0000313" key="2">
    <source>
        <dbReference type="EMBL" id="HEC07172.1"/>
    </source>
</evidence>
<proteinExistence type="predicted"/>